<keyword evidence="1" id="KW-0812">Transmembrane</keyword>
<keyword evidence="1" id="KW-0472">Membrane</keyword>
<feature type="transmembrane region" description="Helical" evidence="1">
    <location>
        <begin position="133"/>
        <end position="151"/>
    </location>
</feature>
<feature type="transmembrane region" description="Helical" evidence="1">
    <location>
        <begin position="221"/>
        <end position="244"/>
    </location>
</feature>
<keyword evidence="1" id="KW-1133">Transmembrane helix</keyword>
<name>A0A9P1IIZ6_9PELO</name>
<sequence length="261" mass="30971">MTNLKKIRKSINTLLIGWFQLSIIFHFEYFEYKFDCQIAGFLAFFQILTSLTFLAASKTYISLHLLCQLIIFIGCAFKVFGEFMGWFPMWHDELAEINLLFQAFYIFCMTKINKTNLPVTHDLNNIRKILNTYLIFAFFQLSIFLTFATEAYQTQSYKYMILALLQVEISILFILKAKFFIVSHLICQIIFFLYYYALHLIKFLTAADTAKFNVFEHSEHLAGFYTIFQIFYMFCVFQHIVILVEKTEAKSEEEQKLFENV</sequence>
<feature type="transmembrane region" description="Helical" evidence="1">
    <location>
        <begin position="38"/>
        <end position="56"/>
    </location>
</feature>
<evidence type="ECO:0000256" key="1">
    <source>
        <dbReference type="SAM" id="Phobius"/>
    </source>
</evidence>
<feature type="transmembrane region" description="Helical" evidence="1">
    <location>
        <begin position="12"/>
        <end position="32"/>
    </location>
</feature>
<comment type="caution">
    <text evidence="2">The sequence shown here is derived from an EMBL/GenBank/DDBJ whole genome shotgun (WGS) entry which is preliminary data.</text>
</comment>
<feature type="transmembrane region" description="Helical" evidence="1">
    <location>
        <begin position="63"/>
        <end position="88"/>
    </location>
</feature>
<gene>
    <name evidence="2" type="ORF">CAMP_LOCUS6724</name>
</gene>
<protein>
    <submittedName>
        <fullName evidence="2">Uncharacterized protein</fullName>
    </submittedName>
</protein>
<accession>A0A9P1IIZ6</accession>
<evidence type="ECO:0000313" key="2">
    <source>
        <dbReference type="EMBL" id="CAI5444087.1"/>
    </source>
</evidence>
<reference evidence="2" key="1">
    <citation type="submission" date="2022-11" db="EMBL/GenBank/DDBJ databases">
        <authorList>
            <person name="Kikuchi T."/>
        </authorList>
    </citation>
    <scope>NUCLEOTIDE SEQUENCE</scope>
    <source>
        <strain evidence="2">PS1010</strain>
    </source>
</reference>
<keyword evidence="3" id="KW-1185">Reference proteome</keyword>
<feature type="transmembrane region" description="Helical" evidence="1">
    <location>
        <begin position="182"/>
        <end position="201"/>
    </location>
</feature>
<dbReference type="AlphaFoldDB" id="A0A9P1IIZ6"/>
<dbReference type="Proteomes" id="UP001152747">
    <property type="component" value="Unassembled WGS sequence"/>
</dbReference>
<dbReference type="EMBL" id="CANHGI010000003">
    <property type="protein sequence ID" value="CAI5444087.1"/>
    <property type="molecule type" value="Genomic_DNA"/>
</dbReference>
<organism evidence="2 3">
    <name type="scientific">Caenorhabditis angaria</name>
    <dbReference type="NCBI Taxonomy" id="860376"/>
    <lineage>
        <taxon>Eukaryota</taxon>
        <taxon>Metazoa</taxon>
        <taxon>Ecdysozoa</taxon>
        <taxon>Nematoda</taxon>
        <taxon>Chromadorea</taxon>
        <taxon>Rhabditida</taxon>
        <taxon>Rhabditina</taxon>
        <taxon>Rhabditomorpha</taxon>
        <taxon>Rhabditoidea</taxon>
        <taxon>Rhabditidae</taxon>
        <taxon>Peloderinae</taxon>
        <taxon>Caenorhabditis</taxon>
    </lineage>
</organism>
<evidence type="ECO:0000313" key="3">
    <source>
        <dbReference type="Proteomes" id="UP001152747"/>
    </source>
</evidence>
<proteinExistence type="predicted"/>